<feature type="domain" description="Membrane transport protein MMPL" evidence="8">
    <location>
        <begin position="5"/>
        <end position="178"/>
    </location>
</feature>
<keyword evidence="5 7" id="KW-1133">Transmembrane helix</keyword>
<evidence type="ECO:0000256" key="4">
    <source>
        <dbReference type="ARBA" id="ARBA00022692"/>
    </source>
</evidence>
<evidence type="ECO:0000313" key="9">
    <source>
        <dbReference type="EMBL" id="OOK83462.1"/>
    </source>
</evidence>
<evidence type="ECO:0000256" key="1">
    <source>
        <dbReference type="ARBA" id="ARBA00004651"/>
    </source>
</evidence>
<comment type="subcellular location">
    <subcellularLocation>
        <location evidence="1">Cell membrane</location>
        <topology evidence="1">Multi-pass membrane protein</topology>
    </subcellularLocation>
</comment>
<dbReference type="Proteomes" id="UP000188532">
    <property type="component" value="Unassembled WGS sequence"/>
</dbReference>
<dbReference type="AlphaFoldDB" id="A0A1V3XWJ5"/>
<keyword evidence="6 7" id="KW-0472">Membrane</keyword>
<evidence type="ECO:0000256" key="5">
    <source>
        <dbReference type="ARBA" id="ARBA00022989"/>
    </source>
</evidence>
<evidence type="ECO:0000256" key="7">
    <source>
        <dbReference type="SAM" id="Phobius"/>
    </source>
</evidence>
<dbReference type="GO" id="GO:0005886">
    <property type="term" value="C:plasma membrane"/>
    <property type="evidence" value="ECO:0007669"/>
    <property type="project" value="UniProtKB-SubCell"/>
</dbReference>
<name>A0A1V3XWJ5_MYCKA</name>
<protein>
    <submittedName>
        <fullName evidence="9">MMPL family protein</fullName>
    </submittedName>
</protein>
<feature type="transmembrane region" description="Helical" evidence="7">
    <location>
        <begin position="117"/>
        <end position="136"/>
    </location>
</feature>
<evidence type="ECO:0000256" key="2">
    <source>
        <dbReference type="ARBA" id="ARBA00010157"/>
    </source>
</evidence>
<dbReference type="InterPro" id="IPR050545">
    <property type="entry name" value="Mycobact_MmpL"/>
</dbReference>
<feature type="transmembrane region" description="Helical" evidence="7">
    <location>
        <begin position="142"/>
        <end position="162"/>
    </location>
</feature>
<feature type="transmembrane region" description="Helical" evidence="7">
    <location>
        <begin position="6"/>
        <end position="23"/>
    </location>
</feature>
<dbReference type="PANTHER" id="PTHR33406">
    <property type="entry name" value="MEMBRANE PROTEIN MJ1562-RELATED"/>
    <property type="match status" value="1"/>
</dbReference>
<dbReference type="Gene3D" id="1.20.1640.10">
    <property type="entry name" value="Multidrug efflux transporter AcrB transmembrane domain"/>
    <property type="match status" value="1"/>
</dbReference>
<dbReference type="PANTHER" id="PTHR33406:SF11">
    <property type="entry name" value="MEMBRANE PROTEIN SCO6666-RELATED"/>
    <property type="match status" value="1"/>
</dbReference>
<gene>
    <name evidence="9" type="ORF">BZL29_0642</name>
</gene>
<keyword evidence="4 7" id="KW-0812">Transmembrane</keyword>
<evidence type="ECO:0000256" key="3">
    <source>
        <dbReference type="ARBA" id="ARBA00022475"/>
    </source>
</evidence>
<reference evidence="9 10" key="1">
    <citation type="submission" date="2017-02" db="EMBL/GenBank/DDBJ databases">
        <title>Complete genome sequences of Mycobacterium kansasii strains isolated from rhesus macaques.</title>
        <authorList>
            <person name="Panda A."/>
            <person name="Nagaraj S."/>
            <person name="Zhao X."/>
            <person name="Tettelin H."/>
            <person name="Detolla L.J."/>
        </authorList>
    </citation>
    <scope>NUCLEOTIDE SEQUENCE [LARGE SCALE GENOMIC DNA]</scope>
    <source>
        <strain evidence="9 10">11-3469</strain>
    </source>
</reference>
<dbReference type="SUPFAM" id="SSF82866">
    <property type="entry name" value="Multidrug efflux transporter AcrB transmembrane domain"/>
    <property type="match status" value="1"/>
</dbReference>
<comment type="similarity">
    <text evidence="2">Belongs to the resistance-nodulation-cell division (RND) (TC 2.A.6) family. MmpL subfamily.</text>
</comment>
<dbReference type="EMBL" id="MVBN01000001">
    <property type="protein sequence ID" value="OOK83462.1"/>
    <property type="molecule type" value="Genomic_DNA"/>
</dbReference>
<proteinExistence type="inferred from homology"/>
<evidence type="ECO:0000256" key="6">
    <source>
        <dbReference type="ARBA" id="ARBA00023136"/>
    </source>
</evidence>
<accession>A0A1V3XWJ5</accession>
<dbReference type="InterPro" id="IPR004869">
    <property type="entry name" value="MMPL_dom"/>
</dbReference>
<evidence type="ECO:0000259" key="8">
    <source>
        <dbReference type="Pfam" id="PF03176"/>
    </source>
</evidence>
<dbReference type="Pfam" id="PF03176">
    <property type="entry name" value="MMPL"/>
    <property type="match status" value="1"/>
</dbReference>
<feature type="transmembrane region" description="Helical" evidence="7">
    <location>
        <begin position="28"/>
        <end position="46"/>
    </location>
</feature>
<evidence type="ECO:0000313" key="10">
    <source>
        <dbReference type="Proteomes" id="UP000188532"/>
    </source>
</evidence>
<organism evidence="9 10">
    <name type="scientific">Mycobacterium kansasii</name>
    <dbReference type="NCBI Taxonomy" id="1768"/>
    <lineage>
        <taxon>Bacteria</taxon>
        <taxon>Bacillati</taxon>
        <taxon>Actinomycetota</taxon>
        <taxon>Actinomycetes</taxon>
        <taxon>Mycobacteriales</taxon>
        <taxon>Mycobacteriaceae</taxon>
        <taxon>Mycobacterium</taxon>
    </lineage>
</organism>
<comment type="caution">
    <text evidence="9">The sequence shown here is derived from an EMBL/GenBank/DDBJ whole genome shotgun (WGS) entry which is preliminary data.</text>
</comment>
<sequence>MVLTFIVLITVVLVFLLTGSAVLPVKAVLMNMLSLTAAFGALVWVFQEGHLGGLGTTATGTIGVQLPVLLFCIAFGLSMDYEVFLISRIREYWLASDHGPGANDESVALGVAHTGRVITAAALIMVIAFAALMAAQVSFMRLFGFGLTAAVLVDATLVRMLLVPAFMQVLGRLNWWAPEPLARVHARFGLSERAGHQPGAEKPTGTVH</sequence>
<keyword evidence="3" id="KW-1003">Cell membrane</keyword>